<evidence type="ECO:0000313" key="2">
    <source>
        <dbReference type="EMBL" id="KAK6948064.1"/>
    </source>
</evidence>
<organism evidence="2 3">
    <name type="scientific">Daldinia eschscholtzii</name>
    <dbReference type="NCBI Taxonomy" id="292717"/>
    <lineage>
        <taxon>Eukaryota</taxon>
        <taxon>Fungi</taxon>
        <taxon>Dikarya</taxon>
        <taxon>Ascomycota</taxon>
        <taxon>Pezizomycotina</taxon>
        <taxon>Sordariomycetes</taxon>
        <taxon>Xylariomycetidae</taxon>
        <taxon>Xylariales</taxon>
        <taxon>Hypoxylaceae</taxon>
        <taxon>Daldinia</taxon>
    </lineage>
</organism>
<dbReference type="AlphaFoldDB" id="A0AAX6M6N2"/>
<protein>
    <recommendedName>
        <fullName evidence="1">CHK kinase-like domain-containing protein</fullName>
    </recommendedName>
</protein>
<accession>A0AAX6M6N2</accession>
<dbReference type="InterPro" id="IPR015897">
    <property type="entry name" value="CHK_kinase-like"/>
</dbReference>
<dbReference type="InterPro" id="IPR052961">
    <property type="entry name" value="Oxido-Kinase-like_Enzymes"/>
</dbReference>
<dbReference type="PANTHER" id="PTHR23020:SF41">
    <property type="entry name" value="AMINOGLYCOSIDE PHOSPHOTRANSFERASE DOMAIN-CONTAINING PROTEIN"/>
    <property type="match status" value="1"/>
</dbReference>
<dbReference type="SMART" id="SM00587">
    <property type="entry name" value="CHK"/>
    <property type="match status" value="1"/>
</dbReference>
<dbReference type="InterPro" id="IPR004119">
    <property type="entry name" value="EcKL"/>
</dbReference>
<comment type="caution">
    <text evidence="2">The sequence shown here is derived from an EMBL/GenBank/DDBJ whole genome shotgun (WGS) entry which is preliminary data.</text>
</comment>
<dbReference type="PANTHER" id="PTHR23020">
    <property type="entry name" value="UNCHARACTERIZED NUCLEAR HORMONE RECEPTOR-RELATED"/>
    <property type="match status" value="1"/>
</dbReference>
<feature type="domain" description="CHK kinase-like" evidence="1">
    <location>
        <begin position="116"/>
        <end position="287"/>
    </location>
</feature>
<name>A0AAX6M6N2_9PEZI</name>
<dbReference type="EMBL" id="JBANMG010000010">
    <property type="protein sequence ID" value="KAK6948064.1"/>
    <property type="molecule type" value="Genomic_DNA"/>
</dbReference>
<dbReference type="SUPFAM" id="SSF56112">
    <property type="entry name" value="Protein kinase-like (PK-like)"/>
    <property type="match status" value="1"/>
</dbReference>
<keyword evidence="3" id="KW-1185">Reference proteome</keyword>
<proteinExistence type="predicted"/>
<gene>
    <name evidence="2" type="ORF">Daesc_009828</name>
</gene>
<dbReference type="Proteomes" id="UP001369815">
    <property type="component" value="Unassembled WGS sequence"/>
</dbReference>
<reference evidence="2 3" key="1">
    <citation type="journal article" date="2024" name="Front Chem Biol">
        <title>Unveiling the potential of Daldinia eschscholtzii MFLUCC 19-0629 through bioactivity and bioinformatics studies for enhanced sustainable agriculture production.</title>
        <authorList>
            <person name="Brooks S."/>
            <person name="Weaver J.A."/>
            <person name="Klomchit A."/>
            <person name="Alharthi S.A."/>
            <person name="Onlamun T."/>
            <person name="Nurani R."/>
            <person name="Vong T.K."/>
            <person name="Alberti F."/>
            <person name="Greco C."/>
        </authorList>
    </citation>
    <scope>NUCLEOTIDE SEQUENCE [LARGE SCALE GENOMIC DNA]</scope>
    <source>
        <strain evidence="2">MFLUCC 19-0629</strain>
    </source>
</reference>
<sequence length="349" mass="39609">MSTESQLPTIPEEVTASWLTEVLKIEVKSADLKRVLPGTATKLYINIQYEDDKKTLKSADVCVKGGFNPAFIEQLPWVVLLFQREVDFFNRVAPSLGHIRIPHVWWAGYNSKQGIVIMDDISQGCEFGNATESWPVARVLAGVEQLAALHVSTWGVKPEDYPWLTSDYDQAVLALMETFDKVVNGPDRPPVHDYLKDQKRVTKVLKKHYALRNPKFRCLLHGDAHTGNTYIENGAPQFLDWQIIHIGSAFHDVSYFVGGALSIEDRRTYEYEILDHYLATLEKLGGPKFSAKEEDVLEEYRKSFLGGIGWIMCPYEMQVKECVDAMARRYSAALDDHKTLELVESLPDV</sequence>
<dbReference type="Gene3D" id="3.90.1200.10">
    <property type="match status" value="1"/>
</dbReference>
<dbReference type="InterPro" id="IPR011009">
    <property type="entry name" value="Kinase-like_dom_sf"/>
</dbReference>
<evidence type="ECO:0000259" key="1">
    <source>
        <dbReference type="SMART" id="SM00587"/>
    </source>
</evidence>
<evidence type="ECO:0000313" key="3">
    <source>
        <dbReference type="Proteomes" id="UP001369815"/>
    </source>
</evidence>
<dbReference type="Pfam" id="PF02958">
    <property type="entry name" value="EcKL"/>
    <property type="match status" value="1"/>
</dbReference>